<feature type="signal peptide" evidence="1">
    <location>
        <begin position="1"/>
        <end position="22"/>
    </location>
</feature>
<accession>A0ABW4XS28</accession>
<dbReference type="RefSeq" id="WP_345339007.1">
    <property type="nucleotide sequence ID" value="NZ_BAABLI010000008.1"/>
</dbReference>
<dbReference type="EMBL" id="JBHUHT010000012">
    <property type="protein sequence ID" value="MFD2096604.1"/>
    <property type="molecule type" value="Genomic_DNA"/>
</dbReference>
<protein>
    <submittedName>
        <fullName evidence="2">MipA/OmpV family protein</fullName>
    </submittedName>
</protein>
<dbReference type="Pfam" id="PF06629">
    <property type="entry name" value="MipA"/>
    <property type="match status" value="1"/>
</dbReference>
<evidence type="ECO:0000313" key="2">
    <source>
        <dbReference type="EMBL" id="MFD2096604.1"/>
    </source>
</evidence>
<keyword evidence="3" id="KW-1185">Reference proteome</keyword>
<sequence>MHTAVKVACVSMLLAPWVTVQATELTQGVAAAIDRFPDYPLLEAELVNTSPRTELQAEYRGAQFVVAESKTQPLFNSTKHSVSTLVEHSQDPWQLAFSEAERRERVNLGAEYRYQDFWGSVAVSLVSELSDEQRGEYGKLSYSYPIHLGGDFQLFPELSYTYMNGVYAEHYLGQPVSNKPSETEQTSSTSKVSLGLGAKQGLSDHWQLNYSAAVDKLDEGEQQADDSQNIEYRLGVGVAYSF</sequence>
<comment type="caution">
    <text evidence="2">The sequence shown here is derived from an EMBL/GenBank/DDBJ whole genome shotgun (WGS) entry which is preliminary data.</text>
</comment>
<reference evidence="3" key="1">
    <citation type="journal article" date="2019" name="Int. J. Syst. Evol. Microbiol.">
        <title>The Global Catalogue of Microorganisms (GCM) 10K type strain sequencing project: providing services to taxonomists for standard genome sequencing and annotation.</title>
        <authorList>
            <consortium name="The Broad Institute Genomics Platform"/>
            <consortium name="The Broad Institute Genome Sequencing Center for Infectious Disease"/>
            <person name="Wu L."/>
            <person name="Ma J."/>
        </authorList>
    </citation>
    <scope>NUCLEOTIDE SEQUENCE [LARGE SCALE GENOMIC DNA]</scope>
    <source>
        <strain evidence="3">CGMCC 1.10992</strain>
    </source>
</reference>
<dbReference type="InterPro" id="IPR010583">
    <property type="entry name" value="MipA"/>
</dbReference>
<keyword evidence="1" id="KW-0732">Signal</keyword>
<feature type="chain" id="PRO_5046282654" evidence="1">
    <location>
        <begin position="23"/>
        <end position="242"/>
    </location>
</feature>
<evidence type="ECO:0000313" key="3">
    <source>
        <dbReference type="Proteomes" id="UP001597380"/>
    </source>
</evidence>
<gene>
    <name evidence="2" type="ORF">ACFSJ3_11470</name>
</gene>
<evidence type="ECO:0000256" key="1">
    <source>
        <dbReference type="SAM" id="SignalP"/>
    </source>
</evidence>
<dbReference type="Proteomes" id="UP001597380">
    <property type="component" value="Unassembled WGS sequence"/>
</dbReference>
<proteinExistence type="predicted"/>
<organism evidence="2 3">
    <name type="scientific">Corallincola platygyrae</name>
    <dbReference type="NCBI Taxonomy" id="1193278"/>
    <lineage>
        <taxon>Bacteria</taxon>
        <taxon>Pseudomonadati</taxon>
        <taxon>Pseudomonadota</taxon>
        <taxon>Gammaproteobacteria</taxon>
        <taxon>Alteromonadales</taxon>
        <taxon>Psychromonadaceae</taxon>
        <taxon>Corallincola</taxon>
    </lineage>
</organism>
<name>A0ABW4XS28_9GAMM</name>